<feature type="chain" id="PRO_5045101006" evidence="1">
    <location>
        <begin position="24"/>
        <end position="193"/>
    </location>
</feature>
<dbReference type="RefSeq" id="WP_344917329.1">
    <property type="nucleotide sequence ID" value="NZ_BAAAYO010000021.1"/>
</dbReference>
<proteinExistence type="predicted"/>
<accession>A0ABV5W7B2</accession>
<evidence type="ECO:0000313" key="3">
    <source>
        <dbReference type="Proteomes" id="UP001589619"/>
    </source>
</evidence>
<comment type="caution">
    <text evidence="2">The sequence shown here is derived from an EMBL/GenBank/DDBJ whole genome shotgun (WGS) entry which is preliminary data.</text>
</comment>
<evidence type="ECO:0000256" key="1">
    <source>
        <dbReference type="SAM" id="SignalP"/>
    </source>
</evidence>
<name>A0ABV5W7B2_9BACL</name>
<reference evidence="2 3" key="1">
    <citation type="submission" date="2024-09" db="EMBL/GenBank/DDBJ databases">
        <authorList>
            <person name="Sun Q."/>
            <person name="Mori K."/>
        </authorList>
    </citation>
    <scope>NUCLEOTIDE SEQUENCE [LARGE SCALE GENOMIC DNA]</scope>
    <source>
        <strain evidence="2 3">JCM 12520</strain>
    </source>
</reference>
<dbReference type="InterPro" id="IPR024984">
    <property type="entry name" value="DUF3888"/>
</dbReference>
<dbReference type="EMBL" id="JBHMAG010000022">
    <property type="protein sequence ID" value="MFB9756296.1"/>
    <property type="molecule type" value="Genomic_DNA"/>
</dbReference>
<protein>
    <submittedName>
        <fullName evidence="2">DUF3888 domain-containing protein</fullName>
    </submittedName>
</protein>
<sequence length="193" mass="21301">MKKHVIAGVLCGAFLMATTSVFASSVIEATSFPSKVTFFLANGLSKEVQLQEGNEVLAYNVAEEAHSEQASDADGNKSLEDSREQQLQDMLVLTLLPHLKEKLDEVYSDVISIPPVISPDSVNVKSIERVAAFRGFDFLITIDAQPIVGPHIPVGEDVLTYRISSDGVELKHFEHLKDPDMEDFLPNYQNLLK</sequence>
<gene>
    <name evidence="2" type="ORF">ACFFNY_32360</name>
</gene>
<dbReference type="Proteomes" id="UP001589619">
    <property type="component" value="Unassembled WGS sequence"/>
</dbReference>
<evidence type="ECO:0000313" key="2">
    <source>
        <dbReference type="EMBL" id="MFB9756296.1"/>
    </source>
</evidence>
<feature type="signal peptide" evidence="1">
    <location>
        <begin position="1"/>
        <end position="23"/>
    </location>
</feature>
<dbReference type="Pfam" id="PF13027">
    <property type="entry name" value="DUF3888"/>
    <property type="match status" value="1"/>
</dbReference>
<organism evidence="2 3">
    <name type="scientific">Paenibacillus hodogayensis</name>
    <dbReference type="NCBI Taxonomy" id="279208"/>
    <lineage>
        <taxon>Bacteria</taxon>
        <taxon>Bacillati</taxon>
        <taxon>Bacillota</taxon>
        <taxon>Bacilli</taxon>
        <taxon>Bacillales</taxon>
        <taxon>Paenibacillaceae</taxon>
        <taxon>Paenibacillus</taxon>
    </lineage>
</organism>
<keyword evidence="3" id="KW-1185">Reference proteome</keyword>
<keyword evidence="1" id="KW-0732">Signal</keyword>